<organism evidence="8">
    <name type="scientific">Mesocestoides corti</name>
    <name type="common">Flatworm</name>
    <dbReference type="NCBI Taxonomy" id="53468"/>
    <lineage>
        <taxon>Eukaryota</taxon>
        <taxon>Metazoa</taxon>
        <taxon>Spiralia</taxon>
        <taxon>Lophotrochozoa</taxon>
        <taxon>Platyhelminthes</taxon>
        <taxon>Cestoda</taxon>
        <taxon>Eucestoda</taxon>
        <taxon>Cyclophyllidea</taxon>
        <taxon>Mesocestoididae</taxon>
        <taxon>Mesocestoides</taxon>
    </lineage>
</organism>
<sequence length="499" mass="54326">MDKCQKLDGVLPLRLRQVIGIVFGSIEMLFFGGIIFGFNALIPVLQKESIYSHLCQNITAGSIGCNEQVTMYGYAFTTYMVVQMVLLFIVGFLVDHVGLRIVKLSASILFSIGAVLFGIANSANSWVIFPAGICVCVGGMAGLICNFSISKLFNKTSTLVLALITGSYDAASSVFAVFAVAYGAGYSYNLTFFLLAGVGLAMNLFSSLFVTTYRMSDMSVFRAAINSSAPEDKSVEVIMMGDTEKADEEASVETSLAHEGQISKMLHEFYPTVLTSLRSLPFILITCFFSFAMVRFTFFLTQFSILMEDHFPGQPETVMHLSQTLSFALAGGILAGVTCGSSIDFLRARMHSRVAECLALGAKSSVFWLRLCPHAAAMVVVTVAATCLSALVFIASPMFYYVNFFFLVVMRGFLFSTISAFIMTAFPIEQFGTLYGISGSLAGAFSCIQYALLSPTVKVANLISFFFVPLMGAVPSAVLVKAFTTWRQRSRIPSEERKL</sequence>
<dbReference type="PANTHER" id="PTHR20772:SF2">
    <property type="entry name" value="PROTEIN FMP42"/>
    <property type="match status" value="1"/>
</dbReference>
<evidence type="ECO:0000256" key="2">
    <source>
        <dbReference type="ARBA" id="ARBA00006595"/>
    </source>
</evidence>
<reference evidence="8" key="1">
    <citation type="submission" date="2019-11" db="UniProtKB">
        <authorList>
            <consortium name="WormBaseParasite"/>
        </authorList>
    </citation>
    <scope>IDENTIFICATION</scope>
</reference>
<keyword evidence="5 7" id="KW-1133">Transmembrane helix</keyword>
<dbReference type="PANTHER" id="PTHR20772">
    <property type="entry name" value="PROTEIN FMP42"/>
    <property type="match status" value="1"/>
</dbReference>
<evidence type="ECO:0000256" key="4">
    <source>
        <dbReference type="ARBA" id="ARBA00022692"/>
    </source>
</evidence>
<evidence type="ECO:0000256" key="3">
    <source>
        <dbReference type="ARBA" id="ARBA00022448"/>
    </source>
</evidence>
<dbReference type="AlphaFoldDB" id="A0A5K3FTB1"/>
<feature type="transmembrane region" description="Helical" evidence="7">
    <location>
        <begin position="367"/>
        <end position="394"/>
    </location>
</feature>
<feature type="transmembrane region" description="Helical" evidence="7">
    <location>
        <begin position="159"/>
        <end position="184"/>
    </location>
</feature>
<feature type="transmembrane region" description="Helical" evidence="7">
    <location>
        <begin position="434"/>
        <end position="453"/>
    </location>
</feature>
<comment type="similarity">
    <text evidence="2">Belongs to the SLC43A transporter (TC 2.A.1.44) family.</text>
</comment>
<comment type="subcellular location">
    <subcellularLocation>
        <location evidence="1">Membrane</location>
        <topology evidence="1">Multi-pass membrane protein</topology>
    </subcellularLocation>
</comment>
<dbReference type="GO" id="GO:0016020">
    <property type="term" value="C:membrane"/>
    <property type="evidence" value="ECO:0007669"/>
    <property type="project" value="UniProtKB-SubCell"/>
</dbReference>
<name>A0A5K3FTB1_MESCO</name>
<dbReference type="InterPro" id="IPR036259">
    <property type="entry name" value="MFS_trans_sf"/>
</dbReference>
<keyword evidence="3" id="KW-0813">Transport</keyword>
<feature type="transmembrane region" description="Helical" evidence="7">
    <location>
        <begin position="400"/>
        <end position="422"/>
    </location>
</feature>
<feature type="transmembrane region" description="Helical" evidence="7">
    <location>
        <begin position="190"/>
        <end position="213"/>
    </location>
</feature>
<evidence type="ECO:0000256" key="6">
    <source>
        <dbReference type="ARBA" id="ARBA00023136"/>
    </source>
</evidence>
<dbReference type="InterPro" id="IPR052599">
    <property type="entry name" value="SLC43A_AATransporter"/>
</dbReference>
<evidence type="ECO:0000256" key="7">
    <source>
        <dbReference type="SAM" id="Phobius"/>
    </source>
</evidence>
<feature type="transmembrane region" description="Helical" evidence="7">
    <location>
        <begin position="21"/>
        <end position="42"/>
    </location>
</feature>
<accession>A0A5K3FTB1</accession>
<dbReference type="SUPFAM" id="SSF103473">
    <property type="entry name" value="MFS general substrate transporter"/>
    <property type="match status" value="1"/>
</dbReference>
<feature type="transmembrane region" description="Helical" evidence="7">
    <location>
        <begin position="101"/>
        <end position="120"/>
    </location>
</feature>
<dbReference type="GO" id="GO:0022857">
    <property type="term" value="F:transmembrane transporter activity"/>
    <property type="evidence" value="ECO:0007669"/>
    <property type="project" value="InterPro"/>
</dbReference>
<dbReference type="Gene3D" id="1.20.1250.20">
    <property type="entry name" value="MFS general substrate transporter like domains"/>
    <property type="match status" value="1"/>
</dbReference>
<dbReference type="InterPro" id="IPR011701">
    <property type="entry name" value="MFS"/>
</dbReference>
<evidence type="ECO:0000313" key="8">
    <source>
        <dbReference type="WBParaSite" id="MCU_011297-RA"/>
    </source>
</evidence>
<proteinExistence type="inferred from homology"/>
<feature type="transmembrane region" description="Helical" evidence="7">
    <location>
        <begin position="71"/>
        <end position="94"/>
    </location>
</feature>
<keyword evidence="4 7" id="KW-0812">Transmembrane</keyword>
<keyword evidence="6 7" id="KW-0472">Membrane</keyword>
<dbReference type="Pfam" id="PF07690">
    <property type="entry name" value="MFS_1"/>
    <property type="match status" value="1"/>
</dbReference>
<evidence type="ECO:0000256" key="1">
    <source>
        <dbReference type="ARBA" id="ARBA00004141"/>
    </source>
</evidence>
<feature type="transmembrane region" description="Helical" evidence="7">
    <location>
        <begin position="126"/>
        <end position="147"/>
    </location>
</feature>
<feature type="transmembrane region" description="Helical" evidence="7">
    <location>
        <begin position="459"/>
        <end position="480"/>
    </location>
</feature>
<feature type="transmembrane region" description="Helical" evidence="7">
    <location>
        <begin position="325"/>
        <end position="346"/>
    </location>
</feature>
<feature type="transmembrane region" description="Helical" evidence="7">
    <location>
        <begin position="282"/>
        <end position="305"/>
    </location>
</feature>
<protein>
    <submittedName>
        <fullName evidence="8">MFS domain-containing protein</fullName>
    </submittedName>
</protein>
<dbReference type="WBParaSite" id="MCU_011297-RA">
    <property type="protein sequence ID" value="MCU_011297-RA"/>
    <property type="gene ID" value="MCU_011297"/>
</dbReference>
<evidence type="ECO:0000256" key="5">
    <source>
        <dbReference type="ARBA" id="ARBA00022989"/>
    </source>
</evidence>